<evidence type="ECO:0000313" key="4">
    <source>
        <dbReference type="Proteomes" id="UP001054945"/>
    </source>
</evidence>
<feature type="domain" description="SAM" evidence="2">
    <location>
        <begin position="27"/>
        <end position="64"/>
    </location>
</feature>
<dbReference type="SUPFAM" id="SSF47769">
    <property type="entry name" value="SAM/Pointed domain"/>
    <property type="match status" value="1"/>
</dbReference>
<evidence type="ECO:0000313" key="3">
    <source>
        <dbReference type="EMBL" id="GIY39068.1"/>
    </source>
</evidence>
<organism evidence="3 4">
    <name type="scientific">Caerostris extrusa</name>
    <name type="common">Bark spider</name>
    <name type="synonym">Caerostris bankana</name>
    <dbReference type="NCBI Taxonomy" id="172846"/>
    <lineage>
        <taxon>Eukaryota</taxon>
        <taxon>Metazoa</taxon>
        <taxon>Ecdysozoa</taxon>
        <taxon>Arthropoda</taxon>
        <taxon>Chelicerata</taxon>
        <taxon>Arachnida</taxon>
        <taxon>Araneae</taxon>
        <taxon>Araneomorphae</taxon>
        <taxon>Entelegynae</taxon>
        <taxon>Araneoidea</taxon>
        <taxon>Araneidae</taxon>
        <taxon>Caerostris</taxon>
    </lineage>
</organism>
<proteinExistence type="predicted"/>
<dbReference type="InterPro" id="IPR013761">
    <property type="entry name" value="SAM/pointed_sf"/>
</dbReference>
<gene>
    <name evidence="3" type="ORF">CEXT_163891</name>
</gene>
<feature type="region of interest" description="Disordered" evidence="1">
    <location>
        <begin position="60"/>
        <end position="85"/>
    </location>
</feature>
<comment type="caution">
    <text evidence="3">The sequence shown here is derived from an EMBL/GenBank/DDBJ whole genome shotgun (WGS) entry which is preliminary data.</text>
</comment>
<sequence length="85" mass="9470">MMMRGSVQRRGRRPVWRRSPLHAAAAVGLSEYMPLFQSEQIDLEALSLLSEEDLKALGMPLGPRGNWKGRPGEDKSVGRSWCCTG</sequence>
<evidence type="ECO:0000256" key="1">
    <source>
        <dbReference type="SAM" id="MobiDB-lite"/>
    </source>
</evidence>
<protein>
    <recommendedName>
        <fullName evidence="2">SAM domain-containing protein</fullName>
    </recommendedName>
</protein>
<dbReference type="AlphaFoldDB" id="A0AAV4SX91"/>
<name>A0AAV4SX91_CAEEX</name>
<dbReference type="Pfam" id="PF00536">
    <property type="entry name" value="SAM_1"/>
    <property type="match status" value="1"/>
</dbReference>
<dbReference type="Gene3D" id="1.10.150.50">
    <property type="entry name" value="Transcription Factor, Ets-1"/>
    <property type="match status" value="1"/>
</dbReference>
<dbReference type="EMBL" id="BPLR01010398">
    <property type="protein sequence ID" value="GIY39068.1"/>
    <property type="molecule type" value="Genomic_DNA"/>
</dbReference>
<accession>A0AAV4SX91</accession>
<evidence type="ECO:0000259" key="2">
    <source>
        <dbReference type="Pfam" id="PF00536"/>
    </source>
</evidence>
<reference evidence="3 4" key="1">
    <citation type="submission" date="2021-06" db="EMBL/GenBank/DDBJ databases">
        <title>Caerostris extrusa draft genome.</title>
        <authorList>
            <person name="Kono N."/>
            <person name="Arakawa K."/>
        </authorList>
    </citation>
    <scope>NUCLEOTIDE SEQUENCE [LARGE SCALE GENOMIC DNA]</scope>
</reference>
<keyword evidence="4" id="KW-1185">Reference proteome</keyword>
<dbReference type="InterPro" id="IPR001660">
    <property type="entry name" value="SAM"/>
</dbReference>
<dbReference type="Proteomes" id="UP001054945">
    <property type="component" value="Unassembled WGS sequence"/>
</dbReference>